<comment type="caution">
    <text evidence="7">The sequence shown here is derived from an EMBL/GenBank/DDBJ whole genome shotgun (WGS) entry which is preliminary data.</text>
</comment>
<dbReference type="InterPro" id="IPR051784">
    <property type="entry name" value="Nod_factor_ABC_transporter"/>
</dbReference>
<evidence type="ECO:0000259" key="6">
    <source>
        <dbReference type="PROSITE" id="PS51012"/>
    </source>
</evidence>
<dbReference type="InterPro" id="IPR013525">
    <property type="entry name" value="ABC2_TM"/>
</dbReference>
<keyword evidence="5" id="KW-0813">Transport</keyword>
<accession>A0A841RD34</accession>
<dbReference type="Pfam" id="PF01061">
    <property type="entry name" value="ABC2_membrane"/>
    <property type="match status" value="1"/>
</dbReference>
<dbReference type="GO" id="GO:0043190">
    <property type="term" value="C:ATP-binding cassette (ABC) transporter complex"/>
    <property type="evidence" value="ECO:0007669"/>
    <property type="project" value="InterPro"/>
</dbReference>
<name>A0A841RD34_9SPIO</name>
<dbReference type="GO" id="GO:0140359">
    <property type="term" value="F:ABC-type transporter activity"/>
    <property type="evidence" value="ECO:0007669"/>
    <property type="project" value="InterPro"/>
</dbReference>
<reference evidence="7 8" key="1">
    <citation type="submission" date="2020-08" db="EMBL/GenBank/DDBJ databases">
        <title>Genomic Encyclopedia of Type Strains, Phase IV (KMG-IV): sequencing the most valuable type-strain genomes for metagenomic binning, comparative biology and taxonomic classification.</title>
        <authorList>
            <person name="Goeker M."/>
        </authorList>
    </citation>
    <scope>NUCLEOTIDE SEQUENCE [LARGE SCALE GENOMIC DNA]</scope>
    <source>
        <strain evidence="7 8">DSM 2461</strain>
    </source>
</reference>
<keyword evidence="4 5" id="KW-0472">Membrane</keyword>
<evidence type="ECO:0000256" key="4">
    <source>
        <dbReference type="ARBA" id="ARBA00023136"/>
    </source>
</evidence>
<feature type="transmembrane region" description="Helical" evidence="5">
    <location>
        <begin position="39"/>
        <end position="56"/>
    </location>
</feature>
<dbReference type="PROSITE" id="PS51012">
    <property type="entry name" value="ABC_TM2"/>
    <property type="match status" value="1"/>
</dbReference>
<comment type="subcellular location">
    <subcellularLocation>
        <location evidence="5">Cell membrane</location>
        <topology evidence="5">Multi-pass membrane protein</topology>
    </subcellularLocation>
    <subcellularLocation>
        <location evidence="1">Membrane</location>
        <topology evidence="1">Multi-pass membrane protein</topology>
    </subcellularLocation>
</comment>
<keyword evidence="8" id="KW-1185">Reference proteome</keyword>
<dbReference type="PANTHER" id="PTHR43229:SF2">
    <property type="entry name" value="NODULATION PROTEIN J"/>
    <property type="match status" value="1"/>
</dbReference>
<dbReference type="AlphaFoldDB" id="A0A841RD34"/>
<dbReference type="PANTHER" id="PTHR43229">
    <property type="entry name" value="NODULATION PROTEIN J"/>
    <property type="match status" value="1"/>
</dbReference>
<feature type="domain" description="ABC transmembrane type-2" evidence="6">
    <location>
        <begin position="41"/>
        <end position="271"/>
    </location>
</feature>
<evidence type="ECO:0000256" key="5">
    <source>
        <dbReference type="RuleBase" id="RU361157"/>
    </source>
</evidence>
<evidence type="ECO:0000256" key="3">
    <source>
        <dbReference type="ARBA" id="ARBA00022989"/>
    </source>
</evidence>
<keyword evidence="2 5" id="KW-0812">Transmembrane</keyword>
<feature type="transmembrane region" description="Helical" evidence="5">
    <location>
        <begin position="250"/>
        <end position="269"/>
    </location>
</feature>
<evidence type="ECO:0000256" key="2">
    <source>
        <dbReference type="ARBA" id="ARBA00022692"/>
    </source>
</evidence>
<gene>
    <name evidence="7" type="ORF">HNR50_001965</name>
</gene>
<sequence>MSEIKRDIPPRYRGPLSHIFSGRAHTVVLRSLYALKTSAWYVVLSGFFEPLFYLLAFGLGVGKLIDGVTGPAGQPIAYAAFIAPALLATSAMNGAFYDSTWNIYFKMRFARLYEGMLATSLGPMDVALGEIVYALLRGLVYSTGFLIVMYAMGLVLSPWGFLAVPAALVIAFGFSACGMAVTSYLKNFQEMDWLNFIMLPMFLFSATLYPITVYPPAIQLLVKALPLWHGVELIRHLTIGPPGMAVLGHLAYYAVMIAIGLTFTTRRLTKLFMS</sequence>
<feature type="transmembrane region" description="Helical" evidence="5">
    <location>
        <begin position="76"/>
        <end position="97"/>
    </location>
</feature>
<dbReference type="PIRSF" id="PIRSF006648">
    <property type="entry name" value="DrrB"/>
    <property type="match status" value="1"/>
</dbReference>
<dbReference type="InterPro" id="IPR047817">
    <property type="entry name" value="ABC2_TM_bact-type"/>
</dbReference>
<dbReference type="Proteomes" id="UP000587760">
    <property type="component" value="Unassembled WGS sequence"/>
</dbReference>
<dbReference type="RefSeq" id="WP_184746425.1">
    <property type="nucleotide sequence ID" value="NZ_JACHGJ010000003.1"/>
</dbReference>
<organism evidence="7 8">
    <name type="scientific">Spirochaeta isovalerica</name>
    <dbReference type="NCBI Taxonomy" id="150"/>
    <lineage>
        <taxon>Bacteria</taxon>
        <taxon>Pseudomonadati</taxon>
        <taxon>Spirochaetota</taxon>
        <taxon>Spirochaetia</taxon>
        <taxon>Spirochaetales</taxon>
        <taxon>Spirochaetaceae</taxon>
        <taxon>Spirochaeta</taxon>
    </lineage>
</organism>
<keyword evidence="3 5" id="KW-1133">Transmembrane helix</keyword>
<dbReference type="PRINTS" id="PR00164">
    <property type="entry name" value="ABC2TRNSPORT"/>
</dbReference>
<evidence type="ECO:0000313" key="8">
    <source>
        <dbReference type="Proteomes" id="UP000587760"/>
    </source>
</evidence>
<feature type="transmembrane region" description="Helical" evidence="5">
    <location>
        <begin position="193"/>
        <end position="211"/>
    </location>
</feature>
<comment type="similarity">
    <text evidence="5">Belongs to the ABC-2 integral membrane protein family.</text>
</comment>
<proteinExistence type="inferred from homology"/>
<keyword evidence="5" id="KW-1003">Cell membrane</keyword>
<evidence type="ECO:0000313" key="7">
    <source>
        <dbReference type="EMBL" id="MBB6480302.1"/>
    </source>
</evidence>
<dbReference type="EMBL" id="JACHGJ010000003">
    <property type="protein sequence ID" value="MBB6480302.1"/>
    <property type="molecule type" value="Genomic_DNA"/>
</dbReference>
<protein>
    <recommendedName>
        <fullName evidence="5">Transport permease protein</fullName>
    </recommendedName>
</protein>
<feature type="transmembrane region" description="Helical" evidence="5">
    <location>
        <begin position="131"/>
        <end position="153"/>
    </location>
</feature>
<evidence type="ECO:0000256" key="1">
    <source>
        <dbReference type="ARBA" id="ARBA00004141"/>
    </source>
</evidence>
<dbReference type="InterPro" id="IPR000412">
    <property type="entry name" value="ABC_2_transport"/>
</dbReference>
<feature type="transmembrane region" description="Helical" evidence="5">
    <location>
        <begin position="159"/>
        <end position="181"/>
    </location>
</feature>